<dbReference type="SUPFAM" id="SSF53213">
    <property type="entry name" value="LigB-like"/>
    <property type="match status" value="1"/>
</dbReference>
<comment type="cofactor">
    <cofactor evidence="1">
        <name>Zn(2+)</name>
        <dbReference type="ChEBI" id="CHEBI:29105"/>
    </cofactor>
</comment>
<reference evidence="7" key="1">
    <citation type="journal article" date="2020" name="Stud. Mycol.">
        <title>101 Dothideomycetes genomes: a test case for predicting lifestyles and emergence of pathogens.</title>
        <authorList>
            <person name="Haridas S."/>
            <person name="Albert R."/>
            <person name="Binder M."/>
            <person name="Bloem J."/>
            <person name="Labutti K."/>
            <person name="Salamov A."/>
            <person name="Andreopoulos B."/>
            <person name="Baker S."/>
            <person name="Barry K."/>
            <person name="Bills G."/>
            <person name="Bluhm B."/>
            <person name="Cannon C."/>
            <person name="Castanera R."/>
            <person name="Culley D."/>
            <person name="Daum C."/>
            <person name="Ezra D."/>
            <person name="Gonzalez J."/>
            <person name="Henrissat B."/>
            <person name="Kuo A."/>
            <person name="Liang C."/>
            <person name="Lipzen A."/>
            <person name="Lutzoni F."/>
            <person name="Magnuson J."/>
            <person name="Mondo S."/>
            <person name="Nolan M."/>
            <person name="Ohm R."/>
            <person name="Pangilinan J."/>
            <person name="Park H.-J."/>
            <person name="Ramirez L."/>
            <person name="Alfaro M."/>
            <person name="Sun H."/>
            <person name="Tritt A."/>
            <person name="Yoshinaga Y."/>
            <person name="Zwiers L.-H."/>
            <person name="Turgeon B."/>
            <person name="Goodwin S."/>
            <person name="Spatafora J."/>
            <person name="Crous P."/>
            <person name="Grigoriev I."/>
        </authorList>
    </citation>
    <scope>NUCLEOTIDE SEQUENCE</scope>
    <source>
        <strain evidence="7">CBS 260.36</strain>
    </source>
</reference>
<dbReference type="Gene3D" id="3.40.830.10">
    <property type="entry name" value="LigB-like"/>
    <property type="match status" value="1"/>
</dbReference>
<keyword evidence="3" id="KW-0479">Metal-binding</keyword>
<dbReference type="OrthoDB" id="7396853at2759"/>
<comment type="caution">
    <text evidence="7">The sequence shown here is derived from an EMBL/GenBank/DDBJ whole genome shotgun (WGS) entry which is preliminary data.</text>
</comment>
<dbReference type="GO" id="GO:0008198">
    <property type="term" value="F:ferrous iron binding"/>
    <property type="evidence" value="ECO:0007669"/>
    <property type="project" value="InterPro"/>
</dbReference>
<evidence type="ECO:0000259" key="6">
    <source>
        <dbReference type="Pfam" id="PF02900"/>
    </source>
</evidence>
<dbReference type="InterPro" id="IPR004183">
    <property type="entry name" value="Xdiol_dOase_suB"/>
</dbReference>
<dbReference type="InterPro" id="IPR014436">
    <property type="entry name" value="Extradiol_dOase_DODA"/>
</dbReference>
<dbReference type="EMBL" id="ML996082">
    <property type="protein sequence ID" value="KAF2155704.1"/>
    <property type="molecule type" value="Genomic_DNA"/>
</dbReference>
<evidence type="ECO:0000256" key="2">
    <source>
        <dbReference type="ARBA" id="ARBA00007581"/>
    </source>
</evidence>
<feature type="domain" description="Extradiol ring-cleavage dioxygenase class III enzyme subunit B" evidence="6">
    <location>
        <begin position="8"/>
        <end position="251"/>
    </location>
</feature>
<gene>
    <name evidence="7" type="ORF">K461DRAFT_265224</name>
</gene>
<keyword evidence="5" id="KW-0560">Oxidoreductase</keyword>
<dbReference type="AlphaFoldDB" id="A0A9P4JBA2"/>
<keyword evidence="7" id="KW-0223">Dioxygenase</keyword>
<evidence type="ECO:0000256" key="1">
    <source>
        <dbReference type="ARBA" id="ARBA00001947"/>
    </source>
</evidence>
<dbReference type="GO" id="GO:0008270">
    <property type="term" value="F:zinc ion binding"/>
    <property type="evidence" value="ECO:0007669"/>
    <property type="project" value="InterPro"/>
</dbReference>
<sequence length="274" mass="29725">MPRTPVYFFSHGGPNIIEDTKHPAFASLQSIGREITQKVKPKAVIVVSAHWQAGASTVEVNTAELQPLIYDYYGFPTRFYELQYPNTGSASLANLILSRLRGAGIDARGVKRGLDHGVFAPFTVAFNPEQNPLGVPLVQMSLFDNDDADAHYKLGQALSGLRDEGVAIIVSGMAVHNLREMWAASGKPTPMPYAVSFLQALDEAVQAEPRDRQAAMAALLKRSDARRAHPSFEHLLPIHVGAGAAGNDTGKLLFSLPEGSMGWAQYRFGEVQAV</sequence>
<keyword evidence="8" id="KW-1185">Reference proteome</keyword>
<accession>A0A9P4JBA2</accession>
<name>A0A9P4JBA2_9PEZI</name>
<evidence type="ECO:0000256" key="3">
    <source>
        <dbReference type="ARBA" id="ARBA00022723"/>
    </source>
</evidence>
<dbReference type="PANTHER" id="PTHR30096:SF0">
    <property type="entry name" value="4,5-DOPA DIOXYGENASE EXTRADIOL-LIKE PROTEIN"/>
    <property type="match status" value="1"/>
</dbReference>
<comment type="similarity">
    <text evidence="2">Belongs to the DODA-type extradiol aromatic ring-opening dioxygenase family.</text>
</comment>
<evidence type="ECO:0000256" key="4">
    <source>
        <dbReference type="ARBA" id="ARBA00022833"/>
    </source>
</evidence>
<dbReference type="Proteomes" id="UP000799439">
    <property type="component" value="Unassembled WGS sequence"/>
</dbReference>
<dbReference type="Pfam" id="PF02900">
    <property type="entry name" value="LigB"/>
    <property type="match status" value="1"/>
</dbReference>
<evidence type="ECO:0000256" key="5">
    <source>
        <dbReference type="ARBA" id="ARBA00023002"/>
    </source>
</evidence>
<evidence type="ECO:0000313" key="7">
    <source>
        <dbReference type="EMBL" id="KAF2155704.1"/>
    </source>
</evidence>
<proteinExistence type="inferred from homology"/>
<dbReference type="CDD" id="cd07363">
    <property type="entry name" value="45_DOPA_Dioxygenase"/>
    <property type="match status" value="1"/>
</dbReference>
<evidence type="ECO:0000313" key="8">
    <source>
        <dbReference type="Proteomes" id="UP000799439"/>
    </source>
</evidence>
<protein>
    <submittedName>
        <fullName evidence="7">Extradiol ring-cleavage dioxygenase</fullName>
    </submittedName>
</protein>
<dbReference type="GO" id="GO:0016702">
    <property type="term" value="F:oxidoreductase activity, acting on single donors with incorporation of molecular oxygen, incorporation of two atoms of oxygen"/>
    <property type="evidence" value="ECO:0007669"/>
    <property type="project" value="UniProtKB-ARBA"/>
</dbReference>
<dbReference type="PIRSF" id="PIRSF006157">
    <property type="entry name" value="Doxgns_DODA"/>
    <property type="match status" value="1"/>
</dbReference>
<keyword evidence="4" id="KW-0862">Zinc</keyword>
<dbReference type="PANTHER" id="PTHR30096">
    <property type="entry name" value="4,5-DOPA DIOXYGENASE EXTRADIOL-LIKE PROTEIN"/>
    <property type="match status" value="1"/>
</dbReference>
<organism evidence="7 8">
    <name type="scientific">Myriangium duriaei CBS 260.36</name>
    <dbReference type="NCBI Taxonomy" id="1168546"/>
    <lineage>
        <taxon>Eukaryota</taxon>
        <taxon>Fungi</taxon>
        <taxon>Dikarya</taxon>
        <taxon>Ascomycota</taxon>
        <taxon>Pezizomycotina</taxon>
        <taxon>Dothideomycetes</taxon>
        <taxon>Dothideomycetidae</taxon>
        <taxon>Myriangiales</taxon>
        <taxon>Myriangiaceae</taxon>
        <taxon>Myriangium</taxon>
    </lineage>
</organism>